<reference evidence="1 4" key="3">
    <citation type="submission" date="2019-09" db="EMBL/GenBank/DDBJ databases">
        <title>Draft genome sequences of 48 bacterial type strains from the CCUG.</title>
        <authorList>
            <person name="Tunovic T."/>
            <person name="Pineiro-Iglesias B."/>
            <person name="Unosson C."/>
            <person name="Inganas E."/>
            <person name="Ohlen M."/>
            <person name="Cardew S."/>
            <person name="Jensie-Markopoulos S."/>
            <person name="Salva-Serra F."/>
            <person name="Jaen-Luchoro D."/>
            <person name="Karlsson R."/>
            <person name="Svensson-Stadler L."/>
            <person name="Chun J."/>
            <person name="Moore E."/>
        </authorList>
    </citation>
    <scope>NUCLEOTIDE SEQUENCE [LARGE SCALE GENOMIC DNA]</scope>
    <source>
        <strain evidence="1 4">CCUG 51522</strain>
    </source>
</reference>
<sequence>MAKVIINSSGISSSISVKRPRFSTLWNAYAEVGHKSSIDVYGLVGGPVEAARADKPDAYANACALRISRAFNYGGYKIPKGTIIPNTSIYRLAGADQLPYIMKVIDFLAFLKHNWGEPDHTITQSNLNFINGKKGVIIMEITGWSDATGHATLWDGNVTGDGSDYHRQDSHTYENPNVKLNKINFWELKG</sequence>
<name>A0A0J6HD76_9PSED</name>
<dbReference type="PATRIC" id="fig|163011.3.peg.4510"/>
<evidence type="ECO:0000313" key="1">
    <source>
        <dbReference type="EMBL" id="KAB0505139.1"/>
    </source>
</evidence>
<dbReference type="RefSeq" id="WP_048396106.1">
    <property type="nucleotide sequence ID" value="NZ_JYLB01000005.1"/>
</dbReference>
<dbReference type="Gene3D" id="3.90.1720.70">
    <property type="match status" value="1"/>
</dbReference>
<protein>
    <submittedName>
        <fullName evidence="2">Type VI secretion system (T6SS), amidase effector protein 4</fullName>
    </submittedName>
</protein>
<dbReference type="Proteomes" id="UP000182814">
    <property type="component" value="Chromosome I"/>
</dbReference>
<dbReference type="AlphaFoldDB" id="A0A0J6HD76"/>
<keyword evidence="3" id="KW-1185">Reference proteome</keyword>
<organism evidence="2 3">
    <name type="scientific">Pseudomonas lini</name>
    <dbReference type="NCBI Taxonomy" id="163011"/>
    <lineage>
        <taxon>Bacteria</taxon>
        <taxon>Pseudomonadati</taxon>
        <taxon>Pseudomonadota</taxon>
        <taxon>Gammaproteobacteria</taxon>
        <taxon>Pseudomonadales</taxon>
        <taxon>Pseudomonadaceae</taxon>
        <taxon>Pseudomonas</taxon>
    </lineage>
</organism>
<evidence type="ECO:0000313" key="4">
    <source>
        <dbReference type="Proteomes" id="UP000434925"/>
    </source>
</evidence>
<reference evidence="2" key="1">
    <citation type="submission" date="2016-10" db="EMBL/GenBank/DDBJ databases">
        <authorList>
            <person name="de Groot N.N."/>
        </authorList>
    </citation>
    <scope>NUCLEOTIDE SEQUENCE [LARGE SCALE GENOMIC DNA]</scope>
    <source>
        <strain evidence="2">BS3782</strain>
    </source>
</reference>
<evidence type="ECO:0000313" key="3">
    <source>
        <dbReference type="Proteomes" id="UP000182814"/>
    </source>
</evidence>
<evidence type="ECO:0000313" key="2">
    <source>
        <dbReference type="EMBL" id="SDS03402.1"/>
    </source>
</evidence>
<dbReference type="EMBL" id="LT629746">
    <property type="protein sequence ID" value="SDS03402.1"/>
    <property type="molecule type" value="Genomic_DNA"/>
</dbReference>
<dbReference type="EMBL" id="VZPO01000004">
    <property type="protein sequence ID" value="KAB0505139.1"/>
    <property type="molecule type" value="Genomic_DNA"/>
</dbReference>
<proteinExistence type="predicted"/>
<dbReference type="InterPro" id="IPR025562">
    <property type="entry name" value="Tae4"/>
</dbReference>
<dbReference type="Pfam" id="PF14113">
    <property type="entry name" value="Tae4"/>
    <property type="match status" value="1"/>
</dbReference>
<accession>A0A0J6HD76</accession>
<gene>
    <name evidence="1" type="ORF">F7R14_11630</name>
    <name evidence="2" type="ORF">SAMN04490191_0543</name>
</gene>
<reference evidence="3" key="2">
    <citation type="submission" date="2016-10" db="EMBL/GenBank/DDBJ databases">
        <authorList>
            <person name="Varghese N."/>
            <person name="Submissions S."/>
        </authorList>
    </citation>
    <scope>NUCLEOTIDE SEQUENCE [LARGE SCALE GENOMIC DNA]</scope>
    <source>
        <strain evidence="3">BS3782</strain>
    </source>
</reference>
<dbReference type="Proteomes" id="UP000434925">
    <property type="component" value="Unassembled WGS sequence"/>
</dbReference>